<proteinExistence type="predicted"/>
<dbReference type="GO" id="GO:0005524">
    <property type="term" value="F:ATP binding"/>
    <property type="evidence" value="ECO:0007669"/>
    <property type="project" value="InterPro"/>
</dbReference>
<dbReference type="OrthoDB" id="626167at2759"/>
<feature type="repeat" description="ANK" evidence="1">
    <location>
        <begin position="1132"/>
        <end position="1164"/>
    </location>
</feature>
<dbReference type="Pfam" id="PF12796">
    <property type="entry name" value="Ank_2"/>
    <property type="match status" value="2"/>
</dbReference>
<protein>
    <submittedName>
        <fullName evidence="3">Ankyrin</fullName>
    </submittedName>
</protein>
<dbReference type="Gene3D" id="1.25.40.20">
    <property type="entry name" value="Ankyrin repeat-containing domain"/>
    <property type="match status" value="3"/>
</dbReference>
<evidence type="ECO:0000256" key="1">
    <source>
        <dbReference type="PROSITE-ProRule" id="PRU00023"/>
    </source>
</evidence>
<evidence type="ECO:0000259" key="2">
    <source>
        <dbReference type="PROSITE" id="PS50011"/>
    </source>
</evidence>
<accession>A0A6A7AXU3</accession>
<dbReference type="SMART" id="SM00220">
    <property type="entry name" value="S_TKc"/>
    <property type="match status" value="1"/>
</dbReference>
<dbReference type="InterPro" id="IPR011009">
    <property type="entry name" value="Kinase-like_dom_sf"/>
</dbReference>
<reference evidence="3" key="1">
    <citation type="submission" date="2020-01" db="EMBL/GenBank/DDBJ databases">
        <authorList>
            <consortium name="DOE Joint Genome Institute"/>
            <person name="Haridas S."/>
            <person name="Albert R."/>
            <person name="Binder M."/>
            <person name="Bloem J."/>
            <person name="Labutti K."/>
            <person name="Salamov A."/>
            <person name="Andreopoulos B."/>
            <person name="Baker S.E."/>
            <person name="Barry K."/>
            <person name="Bills G."/>
            <person name="Bluhm B.H."/>
            <person name="Cannon C."/>
            <person name="Castanera R."/>
            <person name="Culley D.E."/>
            <person name="Daum C."/>
            <person name="Ezra D."/>
            <person name="Gonzalez J.B."/>
            <person name="Henrissat B."/>
            <person name="Kuo A."/>
            <person name="Liang C."/>
            <person name="Lipzen A."/>
            <person name="Lutzoni F."/>
            <person name="Magnuson J."/>
            <person name="Mondo S."/>
            <person name="Nolan M."/>
            <person name="Ohm R."/>
            <person name="Pangilinan J."/>
            <person name="Park H.-J."/>
            <person name="Ramirez L."/>
            <person name="Alfaro M."/>
            <person name="Sun H."/>
            <person name="Tritt A."/>
            <person name="Yoshinaga Y."/>
            <person name="Zwiers L.-H."/>
            <person name="Turgeon B.G."/>
            <person name="Goodwin S.B."/>
            <person name="Spatafora J.W."/>
            <person name="Crous P.W."/>
            <person name="Grigoriev I.V."/>
        </authorList>
    </citation>
    <scope>NUCLEOTIDE SEQUENCE</scope>
    <source>
        <strain evidence="3">IPT5</strain>
    </source>
</reference>
<dbReference type="InterPro" id="IPR036770">
    <property type="entry name" value="Ankyrin_rpt-contain_sf"/>
</dbReference>
<keyword evidence="1" id="KW-0040">ANK repeat</keyword>
<sequence length="1352" mass="149948">MSLLESVNTLDVPSYSAGLWCTRNSIDSLETANLSFHAASQPQVHGLEDVVRTVQILNVRRFPYNKIQHGERVGEGETFWVEQCYTDGKAVAVKHLKVSRRENDGHDFLQRVNSLLLELRIMRHEPLRDHPNILSLVGYGWNVEGGSILPYILVDYCANGNLRQYLVKRRISPIHKEILIANVATGIHALHLAGVIHGDVKLDNVLVVDAPSAPLAKLCDFGHSVVIGPDSDTHRSALYRGTNRYNAPEVFLQSEKRILQTEMRKCDVWAFGLLAWEVLLDGIHYTNRVAGMTDDHSAGHPPSTLEPDAILTLALSATRTSTDDIQRAIYKNLFRRALVADPNQRSGQLDSLLITSKWRQTTTSSNITQLVLHADASEWSYEVLRPGRRFERHLLTNLVPGKIFRHENDREIFWVHKQHIFRDLIRIVNDPTESVGIKGTAAWQAAICLATGFGISVNVPDADKYFAQATELGAEVAHAFGSLVIRSGSDHNGDTYTEFILNRLSSKFSKGPHIQKTQESRLGNSTKHWTTSNSFWSPELENHEYLHVPGESNITFDDHLFCQTLPLVESISSLVEAIQQKDWPRILDIHKAHPLDVLQNDWSGEPFLILGLQTRDTTVVRTLIACGASPESKGAGGRNSFHWLFMLDHDATWVARESLGTYRRSTSLDEMALDSLEIFSQWALKLRGTPLAHAISVGSYDTVVALLDLGANPLATDYAPITPLVSFQSSWTPVHVAIKYQRPDILELLQDAADRVALSEYGQLHRVGLGAIALCVSTDLELMAMHGRKRDADLMKTVELLGPPYVLGEQSDDGHTAIMASLERHDFRVLASLLQRNAALASTPSKSPNPLDPDTFHYPIHHAAYVASRRDDLAALEALELIFKYNPRALYSRDSVGRTPLHIAASGSSPLTALFILDRLPLLLNVKDDYGAEPLHYCESAAVCEQLLSRGSSINAMDFAAKTPLCNAVAKGLELVVDMLCMKTAMIDMPKSTVHNPLHVAIKGTLHTIAAKLIEYGASPNAIDEQGNSPVHIAATGSPRYIMRMLLVGGADTSILNNQGCSALSTAIKHNNIAAVEELSRHNPGVILEPSTVDGTRQSTSSSPLFSIQRDNIIKEVLQPLTVSQLEDVDSAGLNILHHAALTGNFALVCRLIEKNVRLDNQDHQGNTALMLAIHHHASKERNHWHIFTRLVESGASTTTMNHAGDMAWDIALREIDDNSYTILTTLLKHSVEACRKVTRARKVHSPVYWSQASFLWKRETCGPDLVYIAINRADQKLFAALKLRMPTKDFAAAENTARANLPDPLRHYRAAYASDHTLPHVPGSTPPIIFFRALKKTLTVRTRSLRRAAAR</sequence>
<dbReference type="PROSITE" id="PS00108">
    <property type="entry name" value="PROTEIN_KINASE_ST"/>
    <property type="match status" value="1"/>
</dbReference>
<dbReference type="CDD" id="cd00180">
    <property type="entry name" value="PKc"/>
    <property type="match status" value="1"/>
</dbReference>
<evidence type="ECO:0000313" key="3">
    <source>
        <dbReference type="EMBL" id="KAF2848106.1"/>
    </source>
</evidence>
<dbReference type="EMBL" id="MU006320">
    <property type="protein sequence ID" value="KAF2848106.1"/>
    <property type="molecule type" value="Genomic_DNA"/>
</dbReference>
<dbReference type="GO" id="GO:0004672">
    <property type="term" value="F:protein kinase activity"/>
    <property type="evidence" value="ECO:0007669"/>
    <property type="project" value="InterPro"/>
</dbReference>
<dbReference type="PROSITE" id="PS50297">
    <property type="entry name" value="ANK_REP_REGION"/>
    <property type="match status" value="1"/>
</dbReference>
<dbReference type="PANTHER" id="PTHR24118">
    <property type="entry name" value="POTE ANKYRIN DOMAIN"/>
    <property type="match status" value="1"/>
</dbReference>
<dbReference type="Gene3D" id="3.30.200.20">
    <property type="entry name" value="Phosphorylase Kinase, domain 1"/>
    <property type="match status" value="1"/>
</dbReference>
<dbReference type="SMART" id="SM00248">
    <property type="entry name" value="ANK"/>
    <property type="match status" value="12"/>
</dbReference>
<keyword evidence="4" id="KW-1185">Reference proteome</keyword>
<dbReference type="InterPro" id="IPR000719">
    <property type="entry name" value="Prot_kinase_dom"/>
</dbReference>
<dbReference type="Gene3D" id="1.10.510.10">
    <property type="entry name" value="Transferase(Phosphotransferase) domain 1"/>
    <property type="match status" value="1"/>
</dbReference>
<dbReference type="SUPFAM" id="SSF48403">
    <property type="entry name" value="Ankyrin repeat"/>
    <property type="match status" value="3"/>
</dbReference>
<feature type="repeat" description="ANK" evidence="1">
    <location>
        <begin position="1026"/>
        <end position="1058"/>
    </location>
</feature>
<dbReference type="PROSITE" id="PS50011">
    <property type="entry name" value="PROTEIN_KINASE_DOM"/>
    <property type="match status" value="1"/>
</dbReference>
<dbReference type="InterPro" id="IPR002110">
    <property type="entry name" value="Ankyrin_rpt"/>
</dbReference>
<name>A0A6A7AXU3_9PLEO</name>
<dbReference type="PANTHER" id="PTHR24118:SF99">
    <property type="entry name" value="POTE ANKYRIN DOMAIN FAMILY MEMBER 3C-RELATED"/>
    <property type="match status" value="1"/>
</dbReference>
<gene>
    <name evidence="3" type="ORF">T440DRAFT_556904</name>
</gene>
<feature type="domain" description="Protein kinase" evidence="2">
    <location>
        <begin position="67"/>
        <end position="359"/>
    </location>
</feature>
<dbReference type="InterPro" id="IPR008271">
    <property type="entry name" value="Ser/Thr_kinase_AS"/>
</dbReference>
<dbReference type="SUPFAM" id="SSF56112">
    <property type="entry name" value="Protein kinase-like (PK-like)"/>
    <property type="match status" value="1"/>
</dbReference>
<feature type="repeat" description="ANK" evidence="1">
    <location>
        <begin position="993"/>
        <end position="1025"/>
    </location>
</feature>
<evidence type="ECO:0000313" key="4">
    <source>
        <dbReference type="Proteomes" id="UP000799423"/>
    </source>
</evidence>
<dbReference type="PROSITE" id="PS50088">
    <property type="entry name" value="ANK_REPEAT"/>
    <property type="match status" value="3"/>
</dbReference>
<dbReference type="Pfam" id="PF00069">
    <property type="entry name" value="Pkinase"/>
    <property type="match status" value="1"/>
</dbReference>
<organism evidence="3 4">
    <name type="scientific">Plenodomus tracheiphilus IPT5</name>
    <dbReference type="NCBI Taxonomy" id="1408161"/>
    <lineage>
        <taxon>Eukaryota</taxon>
        <taxon>Fungi</taxon>
        <taxon>Dikarya</taxon>
        <taxon>Ascomycota</taxon>
        <taxon>Pezizomycotina</taxon>
        <taxon>Dothideomycetes</taxon>
        <taxon>Pleosporomycetidae</taxon>
        <taxon>Pleosporales</taxon>
        <taxon>Pleosporineae</taxon>
        <taxon>Leptosphaeriaceae</taxon>
        <taxon>Plenodomus</taxon>
    </lineage>
</organism>
<dbReference type="Proteomes" id="UP000799423">
    <property type="component" value="Unassembled WGS sequence"/>
</dbReference>